<feature type="transmembrane region" description="Helical" evidence="8">
    <location>
        <begin position="94"/>
        <end position="116"/>
    </location>
</feature>
<comment type="caution">
    <text evidence="9">The sequence shown here is derived from an EMBL/GenBank/DDBJ whole genome shotgun (WGS) entry which is preliminary data.</text>
</comment>
<reference evidence="9 10" key="1">
    <citation type="submission" date="2018-06" db="EMBL/GenBank/DDBJ databases">
        <title>Actinomadura craniellae sp. nov. isolated from marine sponge Craniella sp.</title>
        <authorList>
            <person name="Li L."/>
            <person name="Xu Q.H."/>
            <person name="Lin H.W."/>
            <person name="Lu Y.H."/>
        </authorList>
    </citation>
    <scope>NUCLEOTIDE SEQUENCE [LARGE SCALE GENOMIC DNA]</scope>
    <source>
        <strain evidence="9 10">LHW63021</strain>
    </source>
</reference>
<keyword evidence="4 8" id="KW-0812">Transmembrane</keyword>
<proteinExistence type="inferred from homology"/>
<dbReference type="PIRSF" id="PIRSF002744">
    <property type="entry name" value="Pur-cyt_permease"/>
    <property type="match status" value="1"/>
</dbReference>
<dbReference type="InterPro" id="IPR001248">
    <property type="entry name" value="Pur-cyt_permease"/>
</dbReference>
<keyword evidence="5 8" id="KW-1133">Transmembrane helix</keyword>
<evidence type="ECO:0000256" key="2">
    <source>
        <dbReference type="ARBA" id="ARBA00008974"/>
    </source>
</evidence>
<feature type="transmembrane region" description="Helical" evidence="8">
    <location>
        <begin position="294"/>
        <end position="314"/>
    </location>
</feature>
<feature type="transmembrane region" description="Helical" evidence="8">
    <location>
        <begin position="326"/>
        <end position="345"/>
    </location>
</feature>
<dbReference type="GO" id="GO:0005886">
    <property type="term" value="C:plasma membrane"/>
    <property type="evidence" value="ECO:0007669"/>
    <property type="project" value="TreeGrafter"/>
</dbReference>
<feature type="transmembrane region" description="Helical" evidence="8">
    <location>
        <begin position="137"/>
        <end position="155"/>
    </location>
</feature>
<evidence type="ECO:0000313" key="9">
    <source>
        <dbReference type="EMBL" id="RAY16155.1"/>
    </source>
</evidence>
<feature type="transmembrane region" description="Helical" evidence="8">
    <location>
        <begin position="55"/>
        <end position="74"/>
    </location>
</feature>
<dbReference type="Proteomes" id="UP000251891">
    <property type="component" value="Unassembled WGS sequence"/>
</dbReference>
<dbReference type="RefSeq" id="WP_111863495.1">
    <property type="nucleotide sequence ID" value="NZ_QLYX01000002.1"/>
</dbReference>
<dbReference type="PANTHER" id="PTHR31806:SF1">
    <property type="entry name" value="PURINE-CYTOSINE PERMEASE FCY2-RELATED"/>
    <property type="match status" value="1"/>
</dbReference>
<accession>A0A365HAN1</accession>
<gene>
    <name evidence="9" type="ORF">DPM19_04320</name>
</gene>
<keyword evidence="6 7" id="KW-0472">Membrane</keyword>
<evidence type="ECO:0000256" key="7">
    <source>
        <dbReference type="PIRNR" id="PIRNR002744"/>
    </source>
</evidence>
<feature type="transmembrane region" description="Helical" evidence="8">
    <location>
        <begin position="236"/>
        <end position="257"/>
    </location>
</feature>
<dbReference type="InterPro" id="IPR026030">
    <property type="entry name" value="Pur-cyt_permease_Fcy2/21/22"/>
</dbReference>
<dbReference type="PANTHER" id="PTHR31806">
    <property type="entry name" value="PURINE-CYTOSINE PERMEASE FCY2-RELATED"/>
    <property type="match status" value="1"/>
</dbReference>
<dbReference type="Pfam" id="PF02133">
    <property type="entry name" value="Transp_cyt_pur"/>
    <property type="match status" value="1"/>
</dbReference>
<comment type="subcellular location">
    <subcellularLocation>
        <location evidence="1">Membrane</location>
        <topology evidence="1">Multi-pass membrane protein</topology>
    </subcellularLocation>
</comment>
<name>A0A365HAN1_9ACTN</name>
<evidence type="ECO:0000256" key="1">
    <source>
        <dbReference type="ARBA" id="ARBA00004141"/>
    </source>
</evidence>
<organism evidence="9 10">
    <name type="scientific">Actinomadura craniellae</name>
    <dbReference type="NCBI Taxonomy" id="2231787"/>
    <lineage>
        <taxon>Bacteria</taxon>
        <taxon>Bacillati</taxon>
        <taxon>Actinomycetota</taxon>
        <taxon>Actinomycetes</taxon>
        <taxon>Streptosporangiales</taxon>
        <taxon>Thermomonosporaceae</taxon>
        <taxon>Actinomadura</taxon>
    </lineage>
</organism>
<dbReference type="OrthoDB" id="9809167at2"/>
<feature type="transmembrane region" description="Helical" evidence="8">
    <location>
        <begin position="161"/>
        <end position="182"/>
    </location>
</feature>
<evidence type="ECO:0000313" key="10">
    <source>
        <dbReference type="Proteomes" id="UP000251891"/>
    </source>
</evidence>
<keyword evidence="3 7" id="KW-0813">Transport</keyword>
<evidence type="ECO:0000256" key="8">
    <source>
        <dbReference type="SAM" id="Phobius"/>
    </source>
</evidence>
<feature type="transmembrane region" description="Helical" evidence="8">
    <location>
        <begin position="426"/>
        <end position="448"/>
    </location>
</feature>
<evidence type="ECO:0000256" key="3">
    <source>
        <dbReference type="ARBA" id="ARBA00022448"/>
    </source>
</evidence>
<sequence>MDDRWAIERRSLEPVPEAERHGGPGSLFTLWFSANMTITAAVTGAAVVGMGLAPVPAIAAVLVGNLVGGVPMALHAVQGPRLGVPQMIQSRAQFGVYGAVVPLLAVLVMYVGFFATGTVLGGQALSALTPLPQNASIVVYAAVTVAFTLLGYRFIHRYGRWVSLLSVLVFAYLSVRLVGALDADVLSAPGRADLPAFLLAAAIGVSWQLSFGPLVADTSRYLPSGVSGHATFWFTYAGSVVGACWGMIFGILVHARAGAAFRGDEVDHLVGLGGAWLTVPLLVSVAAGKLVMNVLGTYGGHLSAATVFTAFSPARRDGALTRGARAGYILLIAGTGGVLALLGQGDFLRNLTVFLGLLLCLMTPWSAINLVDFYVVRGRRHDPAALYDAGGAFGRVRPAALMAYAAGIAVQIPFLNVEGIPPGLLVPALGGADIAWCVGLAVPALLYWRLAGSPARPAVSGTFGPADPAVSGGTRTGGD</sequence>
<protein>
    <submittedName>
        <fullName evidence="9">Cytosine permease</fullName>
    </submittedName>
</protein>
<evidence type="ECO:0000256" key="5">
    <source>
        <dbReference type="ARBA" id="ARBA00022989"/>
    </source>
</evidence>
<feature type="transmembrane region" description="Helical" evidence="8">
    <location>
        <begin position="28"/>
        <end position="48"/>
    </location>
</feature>
<feature type="transmembrane region" description="Helical" evidence="8">
    <location>
        <begin position="269"/>
        <end position="288"/>
    </location>
</feature>
<feature type="transmembrane region" description="Helical" evidence="8">
    <location>
        <begin position="396"/>
        <end position="414"/>
    </location>
</feature>
<evidence type="ECO:0000256" key="6">
    <source>
        <dbReference type="ARBA" id="ARBA00023136"/>
    </source>
</evidence>
<comment type="similarity">
    <text evidence="2 7">Belongs to the purine-cytosine permease (2.A.39) family.</text>
</comment>
<dbReference type="Gene3D" id="1.10.4160.10">
    <property type="entry name" value="Hydantoin permease"/>
    <property type="match status" value="1"/>
</dbReference>
<feature type="transmembrane region" description="Helical" evidence="8">
    <location>
        <begin position="351"/>
        <end position="375"/>
    </location>
</feature>
<dbReference type="AlphaFoldDB" id="A0A365HAN1"/>
<dbReference type="CDD" id="cd11484">
    <property type="entry name" value="SLC-NCS1sbd_CobB-like"/>
    <property type="match status" value="1"/>
</dbReference>
<keyword evidence="10" id="KW-1185">Reference proteome</keyword>
<dbReference type="GO" id="GO:0022857">
    <property type="term" value="F:transmembrane transporter activity"/>
    <property type="evidence" value="ECO:0007669"/>
    <property type="project" value="InterPro"/>
</dbReference>
<evidence type="ECO:0000256" key="4">
    <source>
        <dbReference type="ARBA" id="ARBA00022692"/>
    </source>
</evidence>
<dbReference type="EMBL" id="QLYX01000002">
    <property type="protein sequence ID" value="RAY16155.1"/>
    <property type="molecule type" value="Genomic_DNA"/>
</dbReference>